<feature type="signal peptide" evidence="1">
    <location>
        <begin position="1"/>
        <end position="20"/>
    </location>
</feature>
<dbReference type="PROSITE" id="PS51272">
    <property type="entry name" value="SLH"/>
    <property type="match status" value="3"/>
</dbReference>
<evidence type="ECO:0000259" key="2">
    <source>
        <dbReference type="PROSITE" id="PS51272"/>
    </source>
</evidence>
<evidence type="ECO:0000256" key="1">
    <source>
        <dbReference type="SAM" id="SignalP"/>
    </source>
</evidence>
<protein>
    <recommendedName>
        <fullName evidence="2">SLH domain-containing protein</fullName>
    </recommendedName>
</protein>
<feature type="domain" description="SLH" evidence="2">
    <location>
        <begin position="482"/>
        <end position="537"/>
    </location>
</feature>
<keyword evidence="1" id="KW-0732">Signal</keyword>
<name>A0A7V9Z5T6_9BACL</name>
<dbReference type="InterPro" id="IPR051465">
    <property type="entry name" value="Cell_Envelope_Struct_Comp"/>
</dbReference>
<dbReference type="InterPro" id="IPR001119">
    <property type="entry name" value="SLH_dom"/>
</dbReference>
<feature type="domain" description="SLH" evidence="2">
    <location>
        <begin position="425"/>
        <end position="480"/>
    </location>
</feature>
<dbReference type="Pfam" id="PF00395">
    <property type="entry name" value="SLH"/>
    <property type="match status" value="3"/>
</dbReference>
<evidence type="ECO:0000313" key="3">
    <source>
        <dbReference type="EMBL" id="MBA2874564.1"/>
    </source>
</evidence>
<gene>
    <name evidence="3" type="ORF">HNR31_001334</name>
</gene>
<evidence type="ECO:0000313" key="4">
    <source>
        <dbReference type="Proteomes" id="UP000523087"/>
    </source>
</evidence>
<reference evidence="3 4" key="1">
    <citation type="submission" date="2020-07" db="EMBL/GenBank/DDBJ databases">
        <title>Genomic Encyclopedia of Type Strains, Phase IV (KMG-IV): sequencing the most valuable type-strain genomes for metagenomic binning, comparative biology and taxonomic classification.</title>
        <authorList>
            <person name="Goeker M."/>
        </authorList>
    </citation>
    <scope>NUCLEOTIDE SEQUENCE [LARGE SCALE GENOMIC DNA]</scope>
    <source>
        <strain evidence="3 4">DSM 15730</strain>
    </source>
</reference>
<dbReference type="Proteomes" id="UP000523087">
    <property type="component" value="Unassembled WGS sequence"/>
</dbReference>
<feature type="domain" description="SLH" evidence="2">
    <location>
        <begin position="361"/>
        <end position="424"/>
    </location>
</feature>
<dbReference type="PANTHER" id="PTHR43308">
    <property type="entry name" value="OUTER MEMBRANE PROTEIN ALPHA-RELATED"/>
    <property type="match status" value="1"/>
</dbReference>
<comment type="caution">
    <text evidence="3">The sequence shown here is derived from an EMBL/GenBank/DDBJ whole genome shotgun (WGS) entry which is preliminary data.</text>
</comment>
<proteinExistence type="predicted"/>
<dbReference type="PANTHER" id="PTHR43308:SF1">
    <property type="entry name" value="OUTER MEMBRANE PROTEIN ALPHA"/>
    <property type="match status" value="1"/>
</dbReference>
<dbReference type="EMBL" id="JACDUT010000003">
    <property type="protein sequence ID" value="MBA2874564.1"/>
    <property type="molecule type" value="Genomic_DNA"/>
</dbReference>
<feature type="chain" id="PRO_5038534678" description="SLH domain-containing protein" evidence="1">
    <location>
        <begin position="21"/>
        <end position="537"/>
    </location>
</feature>
<dbReference type="AlphaFoldDB" id="A0A7V9Z5T6"/>
<sequence>MRKYTVIFLFFVMFLFGGKAADAHVVDLTNKAQAQSSYEDFYPLIARYKGASGVTIESYSTKWRTTAQLKALEAELLANKHGPELSLLGKIMIFPDYPAGENVLGQYFAEYQIGKTLTLLPNRIIHLYGGNDFTTVEQMATTLAHEYGHHFTYYYLINKEQLQPSDWLRSKYAAARELFRYPSVHVSASGAYEWSLPEILAEDYVQLFGSSLALKGHMQMNAALPTPFELPSEEAYWHDQLGSDYVVQSPLSLLLTGYSPNSLNASYYNLRLYLYSPKTSAYVNAQDGNGRYASVYLDTFSSGVSEKWYDPSKLSDDVSWLFQKDWNDSVLFRAVQHAQKGFNRGSTTLKVNYGNIASSVSTRPLFPDVDDEEMKKAVQLLYERGVVTGYSDGTFHPSETLLRRHAARMLVKELGLTLPEGYKVKATDIKAGDVGYEDMAIAEAYGLFGQGGKLRPNEYMTRAQMAAVLVRAYANVYKKPTTNHSFIDVLPSFWAYDAINTLADNSITIANPFHPNDTVTRGQLALFLKRTLDKKEQ</sequence>
<keyword evidence="4" id="KW-1185">Reference proteome</keyword>
<accession>A0A7V9Z5T6</accession>
<organism evidence="3 4">
    <name type="scientific">Thermaerobacillus caldiproteolyticus</name>
    <dbReference type="NCBI Taxonomy" id="247480"/>
    <lineage>
        <taxon>Bacteria</taxon>
        <taxon>Bacillati</taxon>
        <taxon>Bacillota</taxon>
        <taxon>Bacilli</taxon>
        <taxon>Bacillales</taxon>
        <taxon>Anoxybacillaceae</taxon>
        <taxon>Thermaerobacillus</taxon>
    </lineage>
</organism>
<dbReference type="RefSeq" id="WP_181555461.1">
    <property type="nucleotide sequence ID" value="NZ_JACDUT010000003.1"/>
</dbReference>